<dbReference type="Gene3D" id="1.25.40.10">
    <property type="entry name" value="Tetratricopeptide repeat domain"/>
    <property type="match status" value="1"/>
</dbReference>
<keyword evidence="1" id="KW-0802">TPR repeat</keyword>
<comment type="caution">
    <text evidence="2">The sequence shown here is derived from an EMBL/GenBank/DDBJ whole genome shotgun (WGS) entry which is preliminary data.</text>
</comment>
<sequence>MLPLGCFVLYRGYPKLTSRRKEMSTQRVGPDIWGNWPQWTAEGDVIHGLRTMHQAVDARLCEIRADLRHNRIEIYSEVCSDIDSSRDDLRASMEQAVAMPLAELVSEIRQLAQLLGCSLSLINAKLDAINWSMSKLVGLNEQILDVLRNPLINTARQHTKQGLLWFYQNELELSEAQLVKSLEYDSTNHLAYFHLGHIYMSQSKFDQAVRNFELSTKSARKPEDKANGLSCWAKIVSPQDPNQATRLIAQAIKLCPGGAIYWFEAAVYALAVGLSIGNVGDYLFYCLRRLFELDLNYLVVVLGRTEFIQCSNGGTKIVEVYKSAKRQRQRQQEVHKLIAQYESVKEDYNNKPSGTLNAPDHIIAQSVLLRAAINSGDYETILTMAPSLIARLRLYCCRR</sequence>
<name>A0A1F4PPT4_UNCK3</name>
<reference evidence="2 3" key="1">
    <citation type="journal article" date="2016" name="Nat. Commun.">
        <title>Thousands of microbial genomes shed light on interconnected biogeochemical processes in an aquifer system.</title>
        <authorList>
            <person name="Anantharaman K."/>
            <person name="Brown C.T."/>
            <person name="Hug L.A."/>
            <person name="Sharon I."/>
            <person name="Castelle C.J."/>
            <person name="Probst A.J."/>
            <person name="Thomas B.C."/>
            <person name="Singh A."/>
            <person name="Wilkins M.J."/>
            <person name="Karaoz U."/>
            <person name="Brodie E.L."/>
            <person name="Williams K.H."/>
            <person name="Hubbard S.S."/>
            <person name="Banfield J.F."/>
        </authorList>
    </citation>
    <scope>NUCLEOTIDE SEQUENCE [LARGE SCALE GENOMIC DNA]</scope>
</reference>
<feature type="repeat" description="TPR" evidence="1">
    <location>
        <begin position="189"/>
        <end position="222"/>
    </location>
</feature>
<dbReference type="InterPro" id="IPR011990">
    <property type="entry name" value="TPR-like_helical_dom_sf"/>
</dbReference>
<dbReference type="EMBL" id="METE01000011">
    <property type="protein sequence ID" value="OGB85062.1"/>
    <property type="molecule type" value="Genomic_DNA"/>
</dbReference>
<dbReference type="SMART" id="SM00028">
    <property type="entry name" value="TPR"/>
    <property type="match status" value="2"/>
</dbReference>
<gene>
    <name evidence="2" type="ORF">A2994_00400</name>
</gene>
<dbReference type="SUPFAM" id="SSF48452">
    <property type="entry name" value="TPR-like"/>
    <property type="match status" value="1"/>
</dbReference>
<accession>A0A1F4PPT4</accession>
<dbReference type="AlphaFoldDB" id="A0A1F4PPT4"/>
<dbReference type="PROSITE" id="PS50005">
    <property type="entry name" value="TPR"/>
    <property type="match status" value="1"/>
</dbReference>
<dbReference type="Proteomes" id="UP000179010">
    <property type="component" value="Unassembled WGS sequence"/>
</dbReference>
<protein>
    <submittedName>
        <fullName evidence="2">Uncharacterized protein</fullName>
    </submittedName>
</protein>
<dbReference type="InterPro" id="IPR019734">
    <property type="entry name" value="TPR_rpt"/>
</dbReference>
<organism evidence="2 3">
    <name type="scientific">candidate division Kazan bacterium RIFCSPLOWO2_01_FULL_48_13</name>
    <dbReference type="NCBI Taxonomy" id="1798539"/>
    <lineage>
        <taxon>Bacteria</taxon>
        <taxon>Bacteria division Kazan-3B-28</taxon>
    </lineage>
</organism>
<proteinExistence type="predicted"/>
<evidence type="ECO:0000256" key="1">
    <source>
        <dbReference type="PROSITE-ProRule" id="PRU00339"/>
    </source>
</evidence>
<evidence type="ECO:0000313" key="2">
    <source>
        <dbReference type="EMBL" id="OGB85062.1"/>
    </source>
</evidence>
<evidence type="ECO:0000313" key="3">
    <source>
        <dbReference type="Proteomes" id="UP000179010"/>
    </source>
</evidence>